<gene>
    <name evidence="3" type="ORF">BW47_07840</name>
</gene>
<dbReference type="InterPro" id="IPR019080">
    <property type="entry name" value="YqaJ_viral_recombinase"/>
</dbReference>
<feature type="coiled-coil region" evidence="1">
    <location>
        <begin position="221"/>
        <end position="255"/>
    </location>
</feature>
<dbReference type="PANTHER" id="PTHR46609">
    <property type="entry name" value="EXONUCLEASE, PHAGE-TYPE/RECB, C-TERMINAL DOMAIN-CONTAINING PROTEIN"/>
    <property type="match status" value="1"/>
</dbReference>
<evidence type="ECO:0000313" key="3">
    <source>
        <dbReference type="EMBL" id="APT74389.1"/>
    </source>
</evidence>
<dbReference type="Proteomes" id="UP000185490">
    <property type="component" value="Chromosome"/>
</dbReference>
<dbReference type="InterPro" id="IPR011335">
    <property type="entry name" value="Restrct_endonuc-II-like"/>
</dbReference>
<keyword evidence="4" id="KW-1185">Reference proteome</keyword>
<keyword evidence="1" id="KW-0175">Coiled coil</keyword>
<protein>
    <recommendedName>
        <fullName evidence="2">YqaJ viral recombinase domain-containing protein</fullName>
    </recommendedName>
</protein>
<dbReference type="InterPro" id="IPR051703">
    <property type="entry name" value="NF-kappa-B_Signaling_Reg"/>
</dbReference>
<dbReference type="InterPro" id="IPR011604">
    <property type="entry name" value="PDDEXK-like_dom_sf"/>
</dbReference>
<organism evidence="3 4">
    <name type="scientific">Thermosipho melanesiensis</name>
    <dbReference type="NCBI Taxonomy" id="46541"/>
    <lineage>
        <taxon>Bacteria</taxon>
        <taxon>Thermotogati</taxon>
        <taxon>Thermotogota</taxon>
        <taxon>Thermotogae</taxon>
        <taxon>Thermotogales</taxon>
        <taxon>Fervidobacteriaceae</taxon>
        <taxon>Thermosipho</taxon>
    </lineage>
</organism>
<dbReference type="SUPFAM" id="SSF52980">
    <property type="entry name" value="Restriction endonuclease-like"/>
    <property type="match status" value="1"/>
</dbReference>
<dbReference type="Pfam" id="PF09588">
    <property type="entry name" value="YqaJ"/>
    <property type="match status" value="1"/>
</dbReference>
<dbReference type="PANTHER" id="PTHR46609:SF6">
    <property type="entry name" value="EXONUCLEASE, PHAGE-TYPE_RECB, C-TERMINAL DOMAIN-CONTAINING PROTEIN-RELATED"/>
    <property type="match status" value="1"/>
</dbReference>
<dbReference type="Gene3D" id="3.90.320.10">
    <property type="match status" value="1"/>
</dbReference>
<accession>A0ABN4UWJ5</accession>
<feature type="domain" description="YqaJ viral recombinase" evidence="2">
    <location>
        <begin position="12"/>
        <end position="146"/>
    </location>
</feature>
<dbReference type="EMBL" id="CP007389">
    <property type="protein sequence ID" value="APT74389.1"/>
    <property type="molecule type" value="Genomic_DNA"/>
</dbReference>
<evidence type="ECO:0000313" key="4">
    <source>
        <dbReference type="Proteomes" id="UP000185490"/>
    </source>
</evidence>
<name>A0ABN4UWJ5_9BACT</name>
<proteinExistence type="predicted"/>
<dbReference type="NCBIfam" id="TIGR03033">
    <property type="entry name" value="phage_rel_nuc"/>
    <property type="match status" value="1"/>
</dbReference>
<evidence type="ECO:0000256" key="1">
    <source>
        <dbReference type="SAM" id="Coils"/>
    </source>
</evidence>
<dbReference type="RefSeq" id="WP_012057679.1">
    <property type="nucleotide sequence ID" value="NZ_CP007389.1"/>
</dbReference>
<evidence type="ECO:0000259" key="2">
    <source>
        <dbReference type="Pfam" id="PF09588"/>
    </source>
</evidence>
<reference evidence="3 4" key="1">
    <citation type="submission" date="2014-02" db="EMBL/GenBank/DDBJ databases">
        <title>Diversity of Thermotogales isolates from hydrothermal vents.</title>
        <authorList>
            <person name="Haverkamp T.H.A."/>
            <person name="Lossouarn J."/>
            <person name="Geslin C."/>
            <person name="Nesbo C.L."/>
        </authorList>
    </citation>
    <scope>NUCLEOTIDE SEQUENCE [LARGE SCALE GENOMIC DNA]</scope>
    <source>
        <strain evidence="3 4">431</strain>
    </source>
</reference>
<sequence>MRISTTKMSYEEWKELRRKGIGGSDAAPALGLSRWKSPLRLYLEKIGEIKSDVDTEAAYWGNILEDIVAKEFEKRTGKKVKRVNAILIHSKHEWMIANIDRKVVGENAILECKTTSAWNKDEWKDDEIPQEYIIQLQHYLAVTGYDKAYIAVLIGGNKFIWKELERDDELINMIIEGERKFWKMVENRTPPELDGSKDANEILEYLYPKAEEGSYIELPAYENLIDEIQSLNAQIKQLEELKAEKENKLKEAIGEHEMAVVGKYKVIWKNITSNRFDSRTFKKEYPDLYKQFLKTSTYRRFTIKEE</sequence>
<dbReference type="InterPro" id="IPR017482">
    <property type="entry name" value="Lambda-type_endonuclease"/>
</dbReference>